<protein>
    <submittedName>
        <fullName evidence="1">Uncharacterized protein YoxC, contains an MCP-like domain</fullName>
    </submittedName>
</protein>
<dbReference type="Proteomes" id="UP000181997">
    <property type="component" value="Unassembled WGS sequence"/>
</dbReference>
<keyword evidence="2" id="KW-1185">Reference proteome</keyword>
<evidence type="ECO:0000313" key="2">
    <source>
        <dbReference type="Proteomes" id="UP000181997"/>
    </source>
</evidence>
<dbReference type="EMBL" id="FMAU01000002">
    <property type="protein sequence ID" value="SCC10795.1"/>
    <property type="molecule type" value="Genomic_DNA"/>
</dbReference>
<name>A0A0V8HJY6_9BACI</name>
<proteinExistence type="predicted"/>
<dbReference type="InterPro" id="IPR009293">
    <property type="entry name" value="UPF0478"/>
</dbReference>
<dbReference type="Pfam" id="PF06103">
    <property type="entry name" value="DUF948"/>
    <property type="match status" value="1"/>
</dbReference>
<dbReference type="RefSeq" id="WP_032088457.1">
    <property type="nucleotide sequence ID" value="NZ_FMAU01000002.1"/>
</dbReference>
<evidence type="ECO:0000313" key="1">
    <source>
        <dbReference type="EMBL" id="SCC10795.1"/>
    </source>
</evidence>
<dbReference type="OrthoDB" id="2969233at2"/>
<dbReference type="PANTHER" id="PTHR40070:SF1">
    <property type="entry name" value="UPF0478 PROTEIN YTXG"/>
    <property type="match status" value="1"/>
</dbReference>
<reference evidence="2" key="1">
    <citation type="submission" date="2016-08" db="EMBL/GenBank/DDBJ databases">
        <authorList>
            <person name="Varghese N."/>
            <person name="Submissions Spin"/>
        </authorList>
    </citation>
    <scope>NUCLEOTIDE SEQUENCE [LARGE SCALE GENOMIC DNA]</scope>
    <source>
        <strain evidence="2">SGD-1123</strain>
    </source>
</reference>
<gene>
    <name evidence="1" type="ORF">GA0061094_2547</name>
</gene>
<accession>A0A0V8HJY6</accession>
<sequence length="98" mass="10996">MWLIYLSIAIVAVALIMLAVSARKTFKETKPAIDSINQTVSSIQADMNRVTAETDQLQTTQGEIQTDIQMKKSSIMYTVNEAKRTPKVAKEFARSMKK</sequence>
<organism evidence="1 2">
    <name type="scientific">[Bacillus] enclensis</name>
    <dbReference type="NCBI Taxonomy" id="1402860"/>
    <lineage>
        <taxon>Bacteria</taxon>
        <taxon>Bacillati</taxon>
        <taxon>Bacillota</taxon>
        <taxon>Bacilli</taxon>
        <taxon>Bacillales</taxon>
        <taxon>Bacillaceae</taxon>
        <taxon>Rossellomorea</taxon>
    </lineage>
</organism>
<dbReference type="AlphaFoldDB" id="A0A0V8HJY6"/>
<dbReference type="PANTHER" id="PTHR40070">
    <property type="entry name" value="UPF0478 PROTEIN YTXG"/>
    <property type="match status" value="1"/>
</dbReference>